<accession>A0A2U9BKI1</accession>
<proteinExistence type="predicted"/>
<evidence type="ECO:0000313" key="3">
    <source>
        <dbReference type="EMBL" id="AWP04473.1"/>
    </source>
</evidence>
<dbReference type="Proteomes" id="UP000246464">
    <property type="component" value="Chromosome 7"/>
</dbReference>
<evidence type="ECO:0000256" key="2">
    <source>
        <dbReference type="SAM" id="MobiDB-lite"/>
    </source>
</evidence>
<evidence type="ECO:0000313" key="6">
    <source>
        <dbReference type="Proteomes" id="UP000438429"/>
    </source>
</evidence>
<evidence type="ECO:0000313" key="5">
    <source>
        <dbReference type="Proteomes" id="UP000246464"/>
    </source>
</evidence>
<dbReference type="EMBL" id="VEVO01000001">
    <property type="protein sequence ID" value="KAF0047264.1"/>
    <property type="molecule type" value="Genomic_DNA"/>
</dbReference>
<dbReference type="AlphaFoldDB" id="A0A2U9BKI1"/>
<feature type="region of interest" description="Disordered" evidence="2">
    <location>
        <begin position="108"/>
        <end position="153"/>
    </location>
</feature>
<dbReference type="Proteomes" id="UP000438429">
    <property type="component" value="Unassembled WGS sequence"/>
</dbReference>
<organism evidence="3 5">
    <name type="scientific">Scophthalmus maximus</name>
    <name type="common">Turbot</name>
    <name type="synonym">Psetta maxima</name>
    <dbReference type="NCBI Taxonomy" id="52904"/>
    <lineage>
        <taxon>Eukaryota</taxon>
        <taxon>Metazoa</taxon>
        <taxon>Chordata</taxon>
        <taxon>Craniata</taxon>
        <taxon>Vertebrata</taxon>
        <taxon>Euteleostomi</taxon>
        <taxon>Actinopterygii</taxon>
        <taxon>Neopterygii</taxon>
        <taxon>Teleostei</taxon>
        <taxon>Neoteleostei</taxon>
        <taxon>Acanthomorphata</taxon>
        <taxon>Carangaria</taxon>
        <taxon>Pleuronectiformes</taxon>
        <taxon>Pleuronectoidei</taxon>
        <taxon>Scophthalmidae</taxon>
        <taxon>Scophthalmus</taxon>
    </lineage>
</organism>
<protein>
    <submittedName>
        <fullName evidence="3">Uncharacterized protein</fullName>
    </submittedName>
</protein>
<sequence>MDRQIKLECGGGIRSLEYENRRLKEELRNTEDLLRRERKKRSARTRAYVDSLALLAKAYSEMKAAEREWRNKCESLEASLHREQEEKMRVIHTGAHEEDHFETYTPFLLRPSPTPPTQPSSCHNLLSYYPSSSSNSHPSRHPQPVSYPYPSSSSFFSSKVLPVSYYPSPASNFYP</sequence>
<keyword evidence="1" id="KW-0175">Coiled coil</keyword>
<feature type="coiled-coil region" evidence="1">
    <location>
        <begin position="13"/>
        <end position="40"/>
    </location>
</feature>
<reference evidence="3 5" key="1">
    <citation type="submission" date="2017-12" db="EMBL/GenBank/DDBJ databases">
        <title>Integrating genomic resources of turbot (Scophthalmus maximus) in depth evaluation of genetic and physical mapping variation across individuals.</title>
        <authorList>
            <person name="Martinez P."/>
        </authorList>
    </citation>
    <scope>NUCLEOTIDE SEQUENCE [LARGE SCALE GENOMIC DNA]</scope>
</reference>
<evidence type="ECO:0000313" key="4">
    <source>
        <dbReference type="EMBL" id="KAF0047264.1"/>
    </source>
</evidence>
<name>A0A2U9BKI1_SCOMX</name>
<gene>
    <name evidence="4" type="ORF">F2P81_000897</name>
    <name evidence="3" type="ORF">SMAX5B_006259</name>
</gene>
<feature type="compositionally biased region" description="Low complexity" evidence="2">
    <location>
        <begin position="119"/>
        <end position="137"/>
    </location>
</feature>
<dbReference type="EMBL" id="CP026249">
    <property type="protein sequence ID" value="AWP04473.1"/>
    <property type="molecule type" value="Genomic_DNA"/>
</dbReference>
<reference evidence="4 6" key="2">
    <citation type="submission" date="2019-06" db="EMBL/GenBank/DDBJ databases">
        <title>Draft genomes of female and male turbot (Scophthalmus maximus).</title>
        <authorList>
            <person name="Xu H."/>
            <person name="Xu X.-W."/>
            <person name="Shao C."/>
            <person name="Chen S."/>
        </authorList>
    </citation>
    <scope>NUCLEOTIDE SEQUENCE [LARGE SCALE GENOMIC DNA]</scope>
    <source>
        <strain evidence="4">Ysfricsl-2016a</strain>
        <tissue evidence="4">Blood</tissue>
    </source>
</reference>
<keyword evidence="5" id="KW-1185">Reference proteome</keyword>
<evidence type="ECO:0000256" key="1">
    <source>
        <dbReference type="SAM" id="Coils"/>
    </source>
</evidence>